<proteinExistence type="predicted"/>
<dbReference type="Proteomes" id="UP001330749">
    <property type="component" value="Unassembled WGS sequence"/>
</dbReference>
<keyword evidence="2" id="KW-1185">Reference proteome</keyword>
<protein>
    <submittedName>
        <fullName evidence="1">Uncharacterized protein</fullName>
    </submittedName>
</protein>
<organism evidence="1 2">
    <name type="scientific">Bacillus xiapuensis</name>
    <dbReference type="NCBI Taxonomy" id="2014075"/>
    <lineage>
        <taxon>Bacteria</taxon>
        <taxon>Bacillati</taxon>
        <taxon>Bacillota</taxon>
        <taxon>Bacilli</taxon>
        <taxon>Bacillales</taxon>
        <taxon>Bacillaceae</taxon>
        <taxon>Bacillus</taxon>
    </lineage>
</organism>
<accession>A0ABU6NGN0</accession>
<dbReference type="RefSeq" id="WP_327969505.1">
    <property type="nucleotide sequence ID" value="NZ_JARMQG010000326.1"/>
</dbReference>
<evidence type="ECO:0000313" key="1">
    <source>
        <dbReference type="EMBL" id="MED3564378.1"/>
    </source>
</evidence>
<sequence length="61" mass="6420">ASSCDDGGATWFFSSYGGILELRRGIQDASCVGPGKSNLPFELRRKAGDCSRVTAGPIDLI</sequence>
<name>A0ABU6NGN0_9BACI</name>
<evidence type="ECO:0000313" key="2">
    <source>
        <dbReference type="Proteomes" id="UP001330749"/>
    </source>
</evidence>
<dbReference type="EMBL" id="JARMQG010000326">
    <property type="protein sequence ID" value="MED3564378.1"/>
    <property type="molecule type" value="Genomic_DNA"/>
</dbReference>
<comment type="caution">
    <text evidence="1">The sequence shown here is derived from an EMBL/GenBank/DDBJ whole genome shotgun (WGS) entry which is preliminary data.</text>
</comment>
<feature type="non-terminal residue" evidence="1">
    <location>
        <position position="1"/>
    </location>
</feature>
<gene>
    <name evidence="1" type="ORF">P4447_18345</name>
</gene>
<reference evidence="1 2" key="1">
    <citation type="submission" date="2023-03" db="EMBL/GenBank/DDBJ databases">
        <title>Bacillus Genome Sequencing.</title>
        <authorList>
            <person name="Dunlap C."/>
        </authorList>
    </citation>
    <scope>NUCLEOTIDE SEQUENCE [LARGE SCALE GENOMIC DNA]</scope>
    <source>
        <strain evidence="1 2">B-14544</strain>
    </source>
</reference>